<proteinExistence type="predicted"/>
<comment type="caution">
    <text evidence="3">The sequence shown here is derived from an EMBL/GenBank/DDBJ whole genome shotgun (WGS) entry which is preliminary data.</text>
</comment>
<protein>
    <submittedName>
        <fullName evidence="3">DNA-binding transcriptional MerR regulator</fullName>
    </submittedName>
</protein>
<dbReference type="PRINTS" id="PR00040">
    <property type="entry name" value="HTHMERR"/>
</dbReference>
<dbReference type="SMART" id="SM00422">
    <property type="entry name" value="HTH_MERR"/>
    <property type="match status" value="1"/>
</dbReference>
<dbReference type="PROSITE" id="PS50937">
    <property type="entry name" value="HTH_MERR_2"/>
    <property type="match status" value="1"/>
</dbReference>
<name>A0ABT9R829_9ACTN</name>
<dbReference type="Pfam" id="PF13411">
    <property type="entry name" value="MerR_1"/>
    <property type="match status" value="1"/>
</dbReference>
<dbReference type="Proteomes" id="UP001230426">
    <property type="component" value="Unassembled WGS sequence"/>
</dbReference>
<dbReference type="EMBL" id="JAUSRB010000002">
    <property type="protein sequence ID" value="MDP9865395.1"/>
    <property type="molecule type" value="Genomic_DNA"/>
</dbReference>
<keyword evidence="1 3" id="KW-0238">DNA-binding</keyword>
<evidence type="ECO:0000256" key="1">
    <source>
        <dbReference type="ARBA" id="ARBA00023125"/>
    </source>
</evidence>
<dbReference type="PANTHER" id="PTHR30204">
    <property type="entry name" value="REDOX-CYCLING DRUG-SENSING TRANSCRIPTIONAL ACTIVATOR SOXR"/>
    <property type="match status" value="1"/>
</dbReference>
<dbReference type="CDD" id="cd00592">
    <property type="entry name" value="HTH_MerR-like"/>
    <property type="match status" value="1"/>
</dbReference>
<dbReference type="SUPFAM" id="SSF46955">
    <property type="entry name" value="Putative DNA-binding domain"/>
    <property type="match status" value="1"/>
</dbReference>
<dbReference type="RefSeq" id="WP_306864671.1">
    <property type="nucleotide sequence ID" value="NZ_JAUSRB010000002.1"/>
</dbReference>
<dbReference type="PANTHER" id="PTHR30204:SF93">
    <property type="entry name" value="HTH MERR-TYPE DOMAIN-CONTAINING PROTEIN"/>
    <property type="match status" value="1"/>
</dbReference>
<dbReference type="InterPro" id="IPR009061">
    <property type="entry name" value="DNA-bd_dom_put_sf"/>
</dbReference>
<evidence type="ECO:0000259" key="2">
    <source>
        <dbReference type="PROSITE" id="PS50937"/>
    </source>
</evidence>
<accession>A0ABT9R829</accession>
<evidence type="ECO:0000313" key="3">
    <source>
        <dbReference type="EMBL" id="MDP9865395.1"/>
    </source>
</evidence>
<keyword evidence="4" id="KW-1185">Reference proteome</keyword>
<reference evidence="3 4" key="1">
    <citation type="submission" date="2023-07" db="EMBL/GenBank/DDBJ databases">
        <title>Sequencing the genomes of 1000 actinobacteria strains.</title>
        <authorList>
            <person name="Klenk H.-P."/>
        </authorList>
    </citation>
    <scope>NUCLEOTIDE SEQUENCE [LARGE SCALE GENOMIC DNA]</scope>
    <source>
        <strain evidence="3 4">DSM 44109</strain>
    </source>
</reference>
<dbReference type="Gene3D" id="1.10.1660.10">
    <property type="match status" value="1"/>
</dbReference>
<dbReference type="InterPro" id="IPR047057">
    <property type="entry name" value="MerR_fam"/>
</dbReference>
<feature type="domain" description="HTH merR-type" evidence="2">
    <location>
        <begin position="7"/>
        <end position="76"/>
    </location>
</feature>
<sequence length="302" mass="33447">MDDRTGLFTIGQLARRTALPVRTIRFWSDLGIVPPTCRSAGGYRLYDVAAVARLDLVRTLRELGLDLETVRRILRVQGTVAEIAGAHADALDAEIRVLQLRRAVLRSVARRGSTTEEMRLMHRLARMSAQERQRVIDDFVDQTFAGLDPDTPGAHIARMMRQMPAELPDDPSAEQVDAWMELAELVADESFRQRVRQMAVAGAEPGEQPQHYDHGPILEHAGGALAAGVAPESAEGGAVLHRIIGADTPAGERLRLADELEMFTDRRVERYWQLIGAVNGLPPFPPSVAAFEWFIAALRAHR</sequence>
<dbReference type="InterPro" id="IPR000551">
    <property type="entry name" value="MerR-type_HTH_dom"/>
</dbReference>
<gene>
    <name evidence="3" type="ORF">J2S55_004661</name>
</gene>
<dbReference type="GO" id="GO:0003677">
    <property type="term" value="F:DNA binding"/>
    <property type="evidence" value="ECO:0007669"/>
    <property type="project" value="UniProtKB-KW"/>
</dbReference>
<evidence type="ECO:0000313" key="4">
    <source>
        <dbReference type="Proteomes" id="UP001230426"/>
    </source>
</evidence>
<organism evidence="3 4">
    <name type="scientific">Streptosporangium brasiliense</name>
    <dbReference type="NCBI Taxonomy" id="47480"/>
    <lineage>
        <taxon>Bacteria</taxon>
        <taxon>Bacillati</taxon>
        <taxon>Actinomycetota</taxon>
        <taxon>Actinomycetes</taxon>
        <taxon>Streptosporangiales</taxon>
        <taxon>Streptosporangiaceae</taxon>
        <taxon>Streptosporangium</taxon>
    </lineage>
</organism>